<evidence type="ECO:0000313" key="1">
    <source>
        <dbReference type="EMBL" id="PXV91161.1"/>
    </source>
</evidence>
<dbReference type="Proteomes" id="UP000247523">
    <property type="component" value="Unassembled WGS sequence"/>
</dbReference>
<sequence length="113" mass="13181">MIHDYYYYKSLNAKEKQAYKEIHSGIQNYLDSICLANKGYTEDEIGNAALHRKYEPHAWNIVNIKGQACHLDSTWDVCNSKDGQINYDYFNVTDENIIKDHSDYSGVMQYESL</sequence>
<organism evidence="1 2">
    <name type="scientific">Lachnotalea glycerini</name>
    <dbReference type="NCBI Taxonomy" id="1763509"/>
    <lineage>
        <taxon>Bacteria</taxon>
        <taxon>Bacillati</taxon>
        <taxon>Bacillota</taxon>
        <taxon>Clostridia</taxon>
        <taxon>Lachnospirales</taxon>
        <taxon>Lachnospiraceae</taxon>
        <taxon>Lachnotalea</taxon>
    </lineage>
</organism>
<dbReference type="AlphaFoldDB" id="A0A318EMK5"/>
<protein>
    <submittedName>
        <fullName evidence="1">Uncharacterized protein</fullName>
    </submittedName>
</protein>
<accession>A0A318EMK5</accession>
<gene>
    <name evidence="1" type="ORF">C8E03_104169</name>
</gene>
<comment type="caution">
    <text evidence="1">The sequence shown here is derived from an EMBL/GenBank/DDBJ whole genome shotgun (WGS) entry which is preliminary data.</text>
</comment>
<dbReference type="EMBL" id="QICS01000004">
    <property type="protein sequence ID" value="PXV91161.1"/>
    <property type="molecule type" value="Genomic_DNA"/>
</dbReference>
<proteinExistence type="predicted"/>
<evidence type="ECO:0000313" key="2">
    <source>
        <dbReference type="Proteomes" id="UP000247523"/>
    </source>
</evidence>
<reference evidence="1 2" key="1">
    <citation type="submission" date="2018-05" db="EMBL/GenBank/DDBJ databases">
        <title>Genomic Encyclopedia of Type Strains, Phase IV (KMG-IV): sequencing the most valuable type-strain genomes for metagenomic binning, comparative biology and taxonomic classification.</title>
        <authorList>
            <person name="Goeker M."/>
        </authorList>
    </citation>
    <scope>NUCLEOTIDE SEQUENCE [LARGE SCALE GENOMIC DNA]</scope>
    <source>
        <strain evidence="1 2">DSM 28816</strain>
    </source>
</reference>
<name>A0A318EMK5_9FIRM</name>